<dbReference type="RefSeq" id="WP_015563785.1">
    <property type="nucleotide sequence ID" value="NC_021042.1"/>
</dbReference>
<organism evidence="2 3">
    <name type="scientific">Faecalibacterium prausnitzii L2-6</name>
    <dbReference type="NCBI Taxonomy" id="718252"/>
    <lineage>
        <taxon>Bacteria</taxon>
        <taxon>Bacillati</taxon>
        <taxon>Bacillota</taxon>
        <taxon>Clostridia</taxon>
        <taxon>Eubacteriales</taxon>
        <taxon>Oscillospiraceae</taxon>
        <taxon>Faecalibacterium</taxon>
    </lineage>
</organism>
<dbReference type="GO" id="GO:0006793">
    <property type="term" value="P:phosphorus metabolic process"/>
    <property type="evidence" value="ECO:0007669"/>
    <property type="project" value="UniProtKB-ARBA"/>
</dbReference>
<evidence type="ECO:0000259" key="1">
    <source>
        <dbReference type="PROSITE" id="PS50035"/>
    </source>
</evidence>
<dbReference type="SUPFAM" id="SSF56024">
    <property type="entry name" value="Phospholipase D/nuclease"/>
    <property type="match status" value="1"/>
</dbReference>
<name>D4K3D3_9FIRM</name>
<feature type="domain" description="PLD phosphodiesterase" evidence="1">
    <location>
        <begin position="71"/>
        <end position="98"/>
    </location>
</feature>
<reference evidence="2 3" key="1">
    <citation type="submission" date="2010-03" db="EMBL/GenBank/DDBJ databases">
        <title>The genome sequence of Faecalibacterium prausnitzii L2/6.</title>
        <authorList>
            <consortium name="metaHIT consortium -- http://www.metahit.eu/"/>
            <person name="Pajon A."/>
            <person name="Turner K."/>
            <person name="Parkhill J."/>
            <person name="Duncan S."/>
            <person name="Flint H."/>
        </authorList>
    </citation>
    <scope>NUCLEOTIDE SEQUENCE [LARGE SCALE GENOMIC DNA]</scope>
    <source>
        <strain evidence="3">L2-6</strain>
    </source>
</reference>
<proteinExistence type="predicted"/>
<evidence type="ECO:0000313" key="2">
    <source>
        <dbReference type="EMBL" id="CBK98026.1"/>
    </source>
</evidence>
<dbReference type="Gene3D" id="3.30.870.10">
    <property type="entry name" value="Endonuclease Chain A"/>
    <property type="match status" value="1"/>
</dbReference>
<dbReference type="KEGG" id="fpr:FP2_03680"/>
<dbReference type="HOGENOM" id="CLU_156483_0_0_9"/>
<dbReference type="PROSITE" id="PS50035">
    <property type="entry name" value="PLD"/>
    <property type="match status" value="1"/>
</dbReference>
<dbReference type="STRING" id="718252.FP2_03680"/>
<evidence type="ECO:0000313" key="3">
    <source>
        <dbReference type="Proteomes" id="UP000008804"/>
    </source>
</evidence>
<protein>
    <recommendedName>
        <fullName evidence="1">PLD phosphodiesterase domain-containing protein</fullName>
    </recommendedName>
</protein>
<dbReference type="EMBL" id="FP929045">
    <property type="protein sequence ID" value="CBK98026.1"/>
    <property type="molecule type" value="Genomic_DNA"/>
</dbReference>
<dbReference type="PATRIC" id="fig|718252.3.peg.1584"/>
<dbReference type="BioCyc" id="FPRA718252:G1375-301-MONOMER"/>
<dbReference type="InterPro" id="IPR025202">
    <property type="entry name" value="PLD-like_dom"/>
</dbReference>
<gene>
    <name evidence="2" type="ORF">FP2_03680</name>
</gene>
<dbReference type="Proteomes" id="UP000008804">
    <property type="component" value="Chromosome"/>
</dbReference>
<reference evidence="2 3" key="2">
    <citation type="submission" date="2010-03" db="EMBL/GenBank/DDBJ databases">
        <authorList>
            <person name="Pajon A."/>
        </authorList>
    </citation>
    <scope>NUCLEOTIDE SEQUENCE [LARGE SCALE GENOMIC DNA]</scope>
    <source>
        <strain evidence="3">L2-6</strain>
    </source>
</reference>
<dbReference type="GO" id="GO:0003824">
    <property type="term" value="F:catalytic activity"/>
    <property type="evidence" value="ECO:0007669"/>
    <property type="project" value="InterPro"/>
</dbReference>
<accession>D4K3D3</accession>
<dbReference type="eggNOG" id="COG1502">
    <property type="taxonomic scope" value="Bacteria"/>
</dbReference>
<dbReference type="AlphaFoldDB" id="D4K3D3"/>
<sequence>MGARKSILITGYSLSDYFAELVDCVIQKSQEGVLVNFFFVNDIESQKTFDRLCRYKGKFLRIYNYPKQEDKMSALHAKAISVDQTDTLITSANLSYHGQEGNIELGARIHSKELAKQVEDIFTSLVFKRIFVEL</sequence>
<keyword evidence="3" id="KW-1185">Reference proteome</keyword>
<dbReference type="Pfam" id="PF13091">
    <property type="entry name" value="PLDc_2"/>
    <property type="match status" value="1"/>
</dbReference>
<dbReference type="InterPro" id="IPR001736">
    <property type="entry name" value="PLipase_D/transphosphatidylase"/>
</dbReference>